<reference evidence="7" key="1">
    <citation type="submission" date="2016-10" db="EMBL/GenBank/DDBJ databases">
        <authorList>
            <person name="Varghese N."/>
        </authorList>
    </citation>
    <scope>NUCLEOTIDE SEQUENCE [LARGE SCALE GENOMIC DNA]</scope>
    <source>
        <strain evidence="7">DSM 24868</strain>
    </source>
</reference>
<evidence type="ECO:0000256" key="3">
    <source>
        <dbReference type="ARBA" id="ARBA00022840"/>
    </source>
</evidence>
<dbReference type="STRING" id="1043493.SAMN05421637_2505"/>
<evidence type="ECO:0000259" key="5">
    <source>
        <dbReference type="PROSITE" id="PS50893"/>
    </source>
</evidence>
<dbReference type="Pfam" id="PF00005">
    <property type="entry name" value="ABC_tran"/>
    <property type="match status" value="1"/>
</dbReference>
<dbReference type="RefSeq" id="WP_074789490.1">
    <property type="nucleotide sequence ID" value="NZ_BBLU01000014.1"/>
</dbReference>
<organism evidence="6 7">
    <name type="scientific">Demequina mangrovi</name>
    <dbReference type="NCBI Taxonomy" id="1043493"/>
    <lineage>
        <taxon>Bacteria</taxon>
        <taxon>Bacillati</taxon>
        <taxon>Actinomycetota</taxon>
        <taxon>Actinomycetes</taxon>
        <taxon>Micrococcales</taxon>
        <taxon>Demequinaceae</taxon>
        <taxon>Demequina</taxon>
    </lineage>
</organism>
<dbReference type="SUPFAM" id="SSF52540">
    <property type="entry name" value="P-loop containing nucleoside triphosphate hydrolases"/>
    <property type="match status" value="1"/>
</dbReference>
<dbReference type="CDD" id="cd03230">
    <property type="entry name" value="ABC_DR_subfamily_A"/>
    <property type="match status" value="1"/>
</dbReference>
<feature type="region of interest" description="Disordered" evidence="4">
    <location>
        <begin position="300"/>
        <end position="319"/>
    </location>
</feature>
<protein>
    <submittedName>
        <fullName evidence="6">ABC-2 type transport system ATP-binding protein</fullName>
    </submittedName>
</protein>
<dbReference type="OrthoDB" id="9804819at2"/>
<dbReference type="Proteomes" id="UP000183315">
    <property type="component" value="Unassembled WGS sequence"/>
</dbReference>
<dbReference type="InterPro" id="IPR017871">
    <property type="entry name" value="ABC_transporter-like_CS"/>
</dbReference>
<keyword evidence="3 6" id="KW-0067">ATP-binding</keyword>
<keyword evidence="1" id="KW-0813">Transport</keyword>
<evidence type="ECO:0000313" key="7">
    <source>
        <dbReference type="Proteomes" id="UP000183315"/>
    </source>
</evidence>
<dbReference type="PANTHER" id="PTHR42939:SF1">
    <property type="entry name" value="ABC TRANSPORTER ATP-BINDING PROTEIN ALBC-RELATED"/>
    <property type="match status" value="1"/>
</dbReference>
<accession>A0A1H7AP03</accession>
<dbReference type="PROSITE" id="PS50893">
    <property type="entry name" value="ABC_TRANSPORTER_2"/>
    <property type="match status" value="1"/>
</dbReference>
<dbReference type="PROSITE" id="PS00211">
    <property type="entry name" value="ABC_TRANSPORTER_1"/>
    <property type="match status" value="1"/>
</dbReference>
<evidence type="ECO:0000256" key="1">
    <source>
        <dbReference type="ARBA" id="ARBA00022448"/>
    </source>
</evidence>
<keyword evidence="2" id="KW-0547">Nucleotide-binding</keyword>
<evidence type="ECO:0000256" key="4">
    <source>
        <dbReference type="SAM" id="MobiDB-lite"/>
    </source>
</evidence>
<evidence type="ECO:0000313" key="6">
    <source>
        <dbReference type="EMBL" id="SEJ63600.1"/>
    </source>
</evidence>
<dbReference type="PANTHER" id="PTHR42939">
    <property type="entry name" value="ABC TRANSPORTER ATP-BINDING PROTEIN ALBC-RELATED"/>
    <property type="match status" value="1"/>
</dbReference>
<dbReference type="EMBL" id="FNZI01000006">
    <property type="protein sequence ID" value="SEJ63600.1"/>
    <property type="molecule type" value="Genomic_DNA"/>
</dbReference>
<keyword evidence="7" id="KW-1185">Reference proteome</keyword>
<dbReference type="Gene3D" id="3.40.50.300">
    <property type="entry name" value="P-loop containing nucleotide triphosphate hydrolases"/>
    <property type="match status" value="1"/>
</dbReference>
<dbReference type="AlphaFoldDB" id="A0A1H7AP03"/>
<proteinExistence type="predicted"/>
<dbReference type="eggNOG" id="COG1131">
    <property type="taxonomic scope" value="Bacteria"/>
</dbReference>
<dbReference type="SMART" id="SM00382">
    <property type="entry name" value="AAA"/>
    <property type="match status" value="1"/>
</dbReference>
<dbReference type="InterPro" id="IPR051782">
    <property type="entry name" value="ABC_Transporter_VariousFunc"/>
</dbReference>
<gene>
    <name evidence="6" type="ORF">SAMN05421637_2505</name>
</gene>
<feature type="domain" description="ABC transporter" evidence="5">
    <location>
        <begin position="7"/>
        <end position="232"/>
    </location>
</feature>
<evidence type="ECO:0000256" key="2">
    <source>
        <dbReference type="ARBA" id="ARBA00022741"/>
    </source>
</evidence>
<dbReference type="GO" id="GO:0005524">
    <property type="term" value="F:ATP binding"/>
    <property type="evidence" value="ECO:0007669"/>
    <property type="project" value="UniProtKB-KW"/>
</dbReference>
<name>A0A1H7AP03_9MICO</name>
<dbReference type="InterPro" id="IPR003593">
    <property type="entry name" value="AAA+_ATPase"/>
</dbReference>
<dbReference type="InterPro" id="IPR027417">
    <property type="entry name" value="P-loop_NTPase"/>
</dbReference>
<dbReference type="InterPro" id="IPR003439">
    <property type="entry name" value="ABC_transporter-like_ATP-bd"/>
</dbReference>
<dbReference type="GO" id="GO:0016887">
    <property type="term" value="F:ATP hydrolysis activity"/>
    <property type="evidence" value="ECO:0007669"/>
    <property type="project" value="InterPro"/>
</dbReference>
<feature type="compositionally biased region" description="Low complexity" evidence="4">
    <location>
        <begin position="306"/>
        <end position="319"/>
    </location>
</feature>
<sequence length="319" mass="34479">MTSTPAIETVGLTKRFGDFTAVQDVSLQIGPGEIFGFLGPNGAGKSTTIRCLLDLIRPSEGECRIAGLDSRKDAVEIRRHLGFLPSDLALYPNLSGRETLEFLANLRGGVDWAWVDSLADRFDADLGKKVGELSSGNRQKVGLIQAFMNRPEVVILDEPITGLDPLVQLEFHTLMREHVAEGSTVFLSSHTLSEVERVADRVGFIRRGHLIAVERMSELLDKALRRVTLEFSAPMPAAAFEGIEGVHSVEADGATVTAQYEGSMGPLLRAATAHDVLSLESSSVDLDEIFLEFYRDEVTEAEGGDAPEPAAASSAAERA</sequence>